<organism evidence="2 3">
    <name type="scientific">Trifolium medium</name>
    <dbReference type="NCBI Taxonomy" id="97028"/>
    <lineage>
        <taxon>Eukaryota</taxon>
        <taxon>Viridiplantae</taxon>
        <taxon>Streptophyta</taxon>
        <taxon>Embryophyta</taxon>
        <taxon>Tracheophyta</taxon>
        <taxon>Spermatophyta</taxon>
        <taxon>Magnoliopsida</taxon>
        <taxon>eudicotyledons</taxon>
        <taxon>Gunneridae</taxon>
        <taxon>Pentapetalae</taxon>
        <taxon>rosids</taxon>
        <taxon>fabids</taxon>
        <taxon>Fabales</taxon>
        <taxon>Fabaceae</taxon>
        <taxon>Papilionoideae</taxon>
        <taxon>50 kb inversion clade</taxon>
        <taxon>NPAAA clade</taxon>
        <taxon>Hologalegina</taxon>
        <taxon>IRL clade</taxon>
        <taxon>Trifolieae</taxon>
        <taxon>Trifolium</taxon>
    </lineage>
</organism>
<accession>A0A392SVF1</accession>
<dbReference type="AlphaFoldDB" id="A0A392SVF1"/>
<dbReference type="EMBL" id="LXQA010446996">
    <property type="protein sequence ID" value="MCI52422.1"/>
    <property type="molecule type" value="Genomic_DNA"/>
</dbReference>
<dbReference type="Proteomes" id="UP000265520">
    <property type="component" value="Unassembled WGS sequence"/>
</dbReference>
<protein>
    <submittedName>
        <fullName evidence="2">Uncharacterized protein</fullName>
    </submittedName>
</protein>
<reference evidence="2 3" key="1">
    <citation type="journal article" date="2018" name="Front. Plant Sci.">
        <title>Red Clover (Trifolium pratense) and Zigzag Clover (T. medium) - A Picture of Genomic Similarities and Differences.</title>
        <authorList>
            <person name="Dluhosova J."/>
            <person name="Istvanek J."/>
            <person name="Nedelnik J."/>
            <person name="Repkova J."/>
        </authorList>
    </citation>
    <scope>NUCLEOTIDE SEQUENCE [LARGE SCALE GENOMIC DNA]</scope>
    <source>
        <strain evidence="3">cv. 10/8</strain>
        <tissue evidence="2">Leaf</tissue>
    </source>
</reference>
<proteinExistence type="predicted"/>
<feature type="region of interest" description="Disordered" evidence="1">
    <location>
        <begin position="20"/>
        <end position="40"/>
    </location>
</feature>
<name>A0A392SVF1_9FABA</name>
<evidence type="ECO:0000256" key="1">
    <source>
        <dbReference type="SAM" id="MobiDB-lite"/>
    </source>
</evidence>
<evidence type="ECO:0000313" key="2">
    <source>
        <dbReference type="EMBL" id="MCI52422.1"/>
    </source>
</evidence>
<keyword evidence="3" id="KW-1185">Reference proteome</keyword>
<comment type="caution">
    <text evidence="2">The sequence shown here is derived from an EMBL/GenBank/DDBJ whole genome shotgun (WGS) entry which is preliminary data.</text>
</comment>
<evidence type="ECO:0000313" key="3">
    <source>
        <dbReference type="Proteomes" id="UP000265520"/>
    </source>
</evidence>
<sequence>MEVNSVWLCFTGVAPVNDNHRVRHSLSGGEPEKKACGERN</sequence>
<feature type="compositionally biased region" description="Basic and acidic residues" evidence="1">
    <location>
        <begin position="30"/>
        <end position="40"/>
    </location>
</feature>